<dbReference type="InterPro" id="IPR039068">
    <property type="entry name" value="PqqC-like"/>
</dbReference>
<dbReference type="AlphaFoldDB" id="A0A5E7VQU1"/>
<proteinExistence type="predicted"/>
<protein>
    <recommendedName>
        <fullName evidence="4">Iron-containing redox enzyme family protein</fullName>
    </recommendedName>
</protein>
<dbReference type="PANTHER" id="PTHR40279:SF3">
    <property type="entry name" value="4-AMINOBENZOATE SYNTHASE"/>
    <property type="match status" value="1"/>
</dbReference>
<organism evidence="2 3">
    <name type="scientific">Pseudomonas fluorescens</name>
    <dbReference type="NCBI Taxonomy" id="294"/>
    <lineage>
        <taxon>Bacteria</taxon>
        <taxon>Pseudomonadati</taxon>
        <taxon>Pseudomonadota</taxon>
        <taxon>Gammaproteobacteria</taxon>
        <taxon>Pseudomonadales</taxon>
        <taxon>Pseudomonadaceae</taxon>
        <taxon>Pseudomonas</taxon>
    </lineage>
</organism>
<dbReference type="GO" id="GO:0016491">
    <property type="term" value="F:oxidoreductase activity"/>
    <property type="evidence" value="ECO:0007669"/>
    <property type="project" value="UniProtKB-KW"/>
</dbReference>
<reference evidence="2 3" key="1">
    <citation type="submission" date="2019-09" db="EMBL/GenBank/DDBJ databases">
        <authorList>
            <person name="Chandra G."/>
            <person name="Truman W A."/>
        </authorList>
    </citation>
    <scope>NUCLEOTIDE SEQUENCE [LARGE SCALE GENOMIC DNA]</scope>
    <source>
        <strain evidence="2">PS925</strain>
    </source>
</reference>
<sequence length="354" mass="40091">MLTKSFNLLSFVSDYCTQGISGAQPYVLNNELRQRVLDECLRLKRLAAAGQQESRDELHKVLAVIYDYRFSVPAMETVDTDVSCVFADITTLLEPAILQKEIDSISADIFDFMPTTGAAFVSWFKQLISQHPAGAHPFFQNYLRDEASVEGFRTFLAQETTLDPRFDDILALMQVGTVGAEKMEIAKNYFDEMGNGDEREVHTLLFSKALKALDVDERYIEQALLPEARVCGNLSACLALSPRHHYKAIGYFGVTEYLAPRRFKKLVAGWRRLGLPEFGLAYHDLHIRIDAIHGKGWFDNVIEPAVERDPRVIKEIIYGALIRLNSSNTFLDALLDHLQCQDRLLQPQNVRSIA</sequence>
<evidence type="ECO:0000256" key="1">
    <source>
        <dbReference type="ARBA" id="ARBA00023002"/>
    </source>
</evidence>
<evidence type="ECO:0000313" key="2">
    <source>
        <dbReference type="EMBL" id="VVQ25016.1"/>
    </source>
</evidence>
<dbReference type="Gene3D" id="1.20.910.10">
    <property type="entry name" value="Heme oxygenase-like"/>
    <property type="match status" value="1"/>
</dbReference>
<keyword evidence="1" id="KW-0560">Oxidoreductase</keyword>
<dbReference type="PANTHER" id="PTHR40279">
    <property type="entry name" value="PQQC-LIKE PROTEIN"/>
    <property type="match status" value="1"/>
</dbReference>
<dbReference type="RefSeq" id="WP_150795568.1">
    <property type="nucleotide sequence ID" value="NZ_CABVJG010000025.1"/>
</dbReference>
<dbReference type="InterPro" id="IPR016084">
    <property type="entry name" value="Haem_Oase-like_multi-hlx"/>
</dbReference>
<dbReference type="Proteomes" id="UP000412311">
    <property type="component" value="Unassembled WGS sequence"/>
</dbReference>
<evidence type="ECO:0008006" key="4">
    <source>
        <dbReference type="Google" id="ProtNLM"/>
    </source>
</evidence>
<accession>A0A5E7VQU1</accession>
<evidence type="ECO:0000313" key="3">
    <source>
        <dbReference type="Proteomes" id="UP000412311"/>
    </source>
</evidence>
<name>A0A5E7VQU1_PSEFL</name>
<gene>
    <name evidence="2" type="ORF">PS925_05645</name>
</gene>
<dbReference type="SUPFAM" id="SSF48613">
    <property type="entry name" value="Heme oxygenase-like"/>
    <property type="match status" value="1"/>
</dbReference>
<dbReference type="Pfam" id="PF14518">
    <property type="entry name" value="Haem_oxygenas_2"/>
    <property type="match status" value="1"/>
</dbReference>
<dbReference type="SMART" id="SM01236">
    <property type="entry name" value="Haem_oxygenase_2"/>
    <property type="match status" value="1"/>
</dbReference>
<dbReference type="EMBL" id="CABVJG010000025">
    <property type="protein sequence ID" value="VVQ25016.1"/>
    <property type="molecule type" value="Genomic_DNA"/>
</dbReference>